<keyword evidence="1" id="KW-0732">Signal</keyword>
<feature type="chain" id="PRO_5040750205" evidence="1">
    <location>
        <begin position="19"/>
        <end position="438"/>
    </location>
</feature>
<dbReference type="OrthoDB" id="200385at2759"/>
<dbReference type="EMBL" id="BRXW01000063">
    <property type="protein sequence ID" value="GMI03802.1"/>
    <property type="molecule type" value="Genomic_DNA"/>
</dbReference>
<feature type="signal peptide" evidence="1">
    <location>
        <begin position="1"/>
        <end position="18"/>
    </location>
</feature>
<protein>
    <submittedName>
        <fullName evidence="2">Uncharacterized protein</fullName>
    </submittedName>
</protein>
<dbReference type="InterPro" id="IPR029044">
    <property type="entry name" value="Nucleotide-diphossugar_trans"/>
</dbReference>
<accession>A0A9W7CC14</accession>
<organism evidence="2 3">
    <name type="scientific">Triparma laevis f. longispina</name>
    <dbReference type="NCBI Taxonomy" id="1714387"/>
    <lineage>
        <taxon>Eukaryota</taxon>
        <taxon>Sar</taxon>
        <taxon>Stramenopiles</taxon>
        <taxon>Ochrophyta</taxon>
        <taxon>Bolidophyceae</taxon>
        <taxon>Parmales</taxon>
        <taxon>Triparmaceae</taxon>
        <taxon>Triparma</taxon>
    </lineage>
</organism>
<reference evidence="3" key="1">
    <citation type="journal article" date="2023" name="Commun. Biol.">
        <title>Genome analysis of Parmales, the sister group of diatoms, reveals the evolutionary specialization of diatoms from phago-mixotrophs to photoautotrophs.</title>
        <authorList>
            <person name="Ban H."/>
            <person name="Sato S."/>
            <person name="Yoshikawa S."/>
            <person name="Yamada K."/>
            <person name="Nakamura Y."/>
            <person name="Ichinomiya M."/>
            <person name="Sato N."/>
            <person name="Blanc-Mathieu R."/>
            <person name="Endo H."/>
            <person name="Kuwata A."/>
            <person name="Ogata H."/>
        </authorList>
    </citation>
    <scope>NUCLEOTIDE SEQUENCE [LARGE SCALE GENOMIC DNA]</scope>
    <source>
        <strain evidence="3">NIES 3700</strain>
    </source>
</reference>
<dbReference type="Gene3D" id="3.90.550.10">
    <property type="entry name" value="Spore Coat Polysaccharide Biosynthesis Protein SpsA, Chain A"/>
    <property type="match status" value="1"/>
</dbReference>
<keyword evidence="3" id="KW-1185">Reference proteome</keyword>
<dbReference type="SUPFAM" id="SSF53448">
    <property type="entry name" value="Nucleotide-diphospho-sugar transferases"/>
    <property type="match status" value="1"/>
</dbReference>
<proteinExistence type="predicted"/>
<evidence type="ECO:0000256" key="1">
    <source>
        <dbReference type="SAM" id="SignalP"/>
    </source>
</evidence>
<dbReference type="AlphaFoldDB" id="A0A9W7CC14"/>
<name>A0A9W7CC14_9STRA</name>
<sequence length="438" mass="49035">MGLLGLLEFLLLLPIALSADTPSNSDPPPYSLTFSSKSPPPILSPYLFAPASIDILISISPPPPDSYFLCYDTLTVGADQDKSNFKIINNCFQDIKKYSDINIVDIPVGEYVIVAWLIDGIDGERVGQTASKQLIVKKTTEDKSEINYSLAILTTSISHPSPSNARPWFDSVVCPRMLKYANKVGAELIVHRELSSCPTYIDSTTGKPTMDTRNCAMKQKILNLESALRSYDRVLLLDDTAIIREDTPDVFKAIPNSMIGGVSESHAEHLANAETLQRMCKYYNVQRQGVKDYGSVIINTGVLLLSREYHYEMFFGGFNSKFDPDINPHLSGDQGYINAMLQSKIKNWEVEVADLGFRFNYIGSFENINKHKIAFNAEQAYIVHATTGLLLVETKEGLDEEQINIGLRRFHLATGMEVVTMRTEYLEGLDEKWRSIHL</sequence>
<evidence type="ECO:0000313" key="3">
    <source>
        <dbReference type="Proteomes" id="UP001165122"/>
    </source>
</evidence>
<comment type="caution">
    <text evidence="2">The sequence shown here is derived from an EMBL/GenBank/DDBJ whole genome shotgun (WGS) entry which is preliminary data.</text>
</comment>
<evidence type="ECO:0000313" key="2">
    <source>
        <dbReference type="EMBL" id="GMI03802.1"/>
    </source>
</evidence>
<dbReference type="Proteomes" id="UP001165122">
    <property type="component" value="Unassembled WGS sequence"/>
</dbReference>
<gene>
    <name evidence="2" type="ORF">TrLO_g11010</name>
</gene>